<gene>
    <name evidence="7" type="ORF">LPB142_11905</name>
</gene>
<feature type="binding site" evidence="3">
    <location>
        <position position="72"/>
    </location>
    <ligand>
        <name>Cu cation</name>
        <dbReference type="ChEBI" id="CHEBI:23378"/>
    </ligand>
</feature>
<keyword evidence="4" id="KW-1015">Disulfide bond</keyword>
<dbReference type="Pfam" id="PF02630">
    <property type="entry name" value="SCO1-SenC"/>
    <property type="match status" value="1"/>
</dbReference>
<evidence type="ECO:0000256" key="2">
    <source>
        <dbReference type="ARBA" id="ARBA00023008"/>
    </source>
</evidence>
<dbReference type="Proteomes" id="UP000176562">
    <property type="component" value="Chromosome"/>
</dbReference>
<feature type="domain" description="Thioredoxin" evidence="6">
    <location>
        <begin position="33"/>
        <end position="199"/>
    </location>
</feature>
<keyword evidence="3" id="KW-0479">Metal-binding</keyword>
<sequence>MLDRRFFLAAGAALVVAGPLFAQHADLEPGPEAATEAPVPRRYLMEDAWGNALTDEDFLGKFVLIYFGYTGCPDVCPTTLSVIADALAGLDEAQAARVAPLFVTVDPDHDTAKLLQEYTAVFDSRIIPLRGPKAYTDHMVAAFNARYERIVPDPAQPERYSIDHTASVALVGPDGQLIKRYPHGTTGAEMAADLKVQIAAVPEQ</sequence>
<dbReference type="InterPro" id="IPR036249">
    <property type="entry name" value="Thioredoxin-like_sf"/>
</dbReference>
<dbReference type="InterPro" id="IPR003782">
    <property type="entry name" value="SCO1/SenC"/>
</dbReference>
<dbReference type="PROSITE" id="PS51352">
    <property type="entry name" value="THIOREDOXIN_2"/>
    <property type="match status" value="1"/>
</dbReference>
<evidence type="ECO:0000256" key="3">
    <source>
        <dbReference type="PIRSR" id="PIRSR603782-1"/>
    </source>
</evidence>
<evidence type="ECO:0000313" key="8">
    <source>
        <dbReference type="Proteomes" id="UP000176562"/>
    </source>
</evidence>
<protein>
    <recommendedName>
        <fullName evidence="6">Thioredoxin domain-containing protein</fullName>
    </recommendedName>
</protein>
<dbReference type="SUPFAM" id="SSF52833">
    <property type="entry name" value="Thioredoxin-like"/>
    <property type="match status" value="1"/>
</dbReference>
<dbReference type="PANTHER" id="PTHR12151:SF25">
    <property type="entry name" value="LINALOOL DEHYDRATASE_ISOMERASE DOMAIN-CONTAINING PROTEIN"/>
    <property type="match status" value="1"/>
</dbReference>
<evidence type="ECO:0000259" key="6">
    <source>
        <dbReference type="PROSITE" id="PS51352"/>
    </source>
</evidence>
<keyword evidence="5" id="KW-0732">Signal</keyword>
<feature type="signal peptide" evidence="5">
    <location>
        <begin position="1"/>
        <end position="22"/>
    </location>
</feature>
<dbReference type="KEGG" id="rhp:LPB142_11905"/>
<feature type="disulfide bond" description="Redox-active" evidence="4">
    <location>
        <begin position="72"/>
        <end position="76"/>
    </location>
</feature>
<evidence type="ECO:0000256" key="4">
    <source>
        <dbReference type="PIRSR" id="PIRSR603782-2"/>
    </source>
</evidence>
<dbReference type="STRING" id="1850250.LPB142_11905"/>
<dbReference type="EMBL" id="CP017781">
    <property type="protein sequence ID" value="AOZ69941.1"/>
    <property type="molecule type" value="Genomic_DNA"/>
</dbReference>
<evidence type="ECO:0000256" key="1">
    <source>
        <dbReference type="ARBA" id="ARBA00010996"/>
    </source>
</evidence>
<proteinExistence type="inferred from homology"/>
<accession>A0A1D9MDK8</accession>
<keyword evidence="8" id="KW-1185">Reference proteome</keyword>
<dbReference type="AlphaFoldDB" id="A0A1D9MDK8"/>
<feature type="chain" id="PRO_5009443550" description="Thioredoxin domain-containing protein" evidence="5">
    <location>
        <begin position="23"/>
        <end position="204"/>
    </location>
</feature>
<evidence type="ECO:0000313" key="7">
    <source>
        <dbReference type="EMBL" id="AOZ69941.1"/>
    </source>
</evidence>
<keyword evidence="2 3" id="KW-0186">Copper</keyword>
<organism evidence="7 8">
    <name type="scientific">Rhodobacter xanthinilyticus</name>
    <dbReference type="NCBI Taxonomy" id="1850250"/>
    <lineage>
        <taxon>Bacteria</taxon>
        <taxon>Pseudomonadati</taxon>
        <taxon>Pseudomonadota</taxon>
        <taxon>Alphaproteobacteria</taxon>
        <taxon>Rhodobacterales</taxon>
        <taxon>Rhodobacter group</taxon>
        <taxon>Rhodobacter</taxon>
    </lineage>
</organism>
<reference evidence="7 8" key="1">
    <citation type="submission" date="2016-10" db="EMBL/GenBank/DDBJ databases">
        <title>Rhodobacter sp. LPB0142, isolated from sea water.</title>
        <authorList>
            <person name="Kim E."/>
            <person name="Yi H."/>
        </authorList>
    </citation>
    <scope>NUCLEOTIDE SEQUENCE [LARGE SCALE GENOMIC DNA]</scope>
    <source>
        <strain evidence="7 8">LPB0142</strain>
    </source>
</reference>
<dbReference type="RefSeq" id="WP_071166503.1">
    <property type="nucleotide sequence ID" value="NZ_CP017781.1"/>
</dbReference>
<dbReference type="CDD" id="cd02968">
    <property type="entry name" value="SCO"/>
    <property type="match status" value="1"/>
</dbReference>
<dbReference type="PANTHER" id="PTHR12151">
    <property type="entry name" value="ELECTRON TRANSPORT PROTIN SCO1/SENC FAMILY MEMBER"/>
    <property type="match status" value="1"/>
</dbReference>
<name>A0A1D9MDK8_9RHOB</name>
<dbReference type="GO" id="GO:0046872">
    <property type="term" value="F:metal ion binding"/>
    <property type="evidence" value="ECO:0007669"/>
    <property type="project" value="UniProtKB-KW"/>
</dbReference>
<feature type="binding site" evidence="3">
    <location>
        <position position="164"/>
    </location>
    <ligand>
        <name>Cu cation</name>
        <dbReference type="ChEBI" id="CHEBI:23378"/>
    </ligand>
</feature>
<feature type="binding site" evidence="3">
    <location>
        <position position="76"/>
    </location>
    <ligand>
        <name>Cu cation</name>
        <dbReference type="ChEBI" id="CHEBI:23378"/>
    </ligand>
</feature>
<evidence type="ECO:0000256" key="5">
    <source>
        <dbReference type="SAM" id="SignalP"/>
    </source>
</evidence>
<dbReference type="Gene3D" id="3.40.30.10">
    <property type="entry name" value="Glutaredoxin"/>
    <property type="match status" value="1"/>
</dbReference>
<dbReference type="InterPro" id="IPR013766">
    <property type="entry name" value="Thioredoxin_domain"/>
</dbReference>
<comment type="similarity">
    <text evidence="1">Belongs to the SCO1/2 family.</text>
</comment>